<dbReference type="InterPro" id="IPR050721">
    <property type="entry name" value="Trk_Ktr_HKT_K-transport"/>
</dbReference>
<dbReference type="InterPro" id="IPR003148">
    <property type="entry name" value="RCK_N"/>
</dbReference>
<keyword evidence="2" id="KW-0813">Transport</keyword>
<dbReference type="Pfam" id="PF02080">
    <property type="entry name" value="TrkA_C"/>
    <property type="match status" value="1"/>
</dbReference>
<dbReference type="AlphaFoldDB" id="D5VTF2"/>
<evidence type="ECO:0000256" key="3">
    <source>
        <dbReference type="ARBA" id="ARBA00022538"/>
    </source>
</evidence>
<accession>D5VTF2</accession>
<organism evidence="9 10">
    <name type="scientific">Methanocaldococcus infernus (strain DSM 11812 / JCM 15783 / ME)</name>
    <dbReference type="NCBI Taxonomy" id="573063"/>
    <lineage>
        <taxon>Archaea</taxon>
        <taxon>Methanobacteriati</taxon>
        <taxon>Methanobacteriota</taxon>
        <taxon>Methanomada group</taxon>
        <taxon>Methanococci</taxon>
        <taxon>Methanococcales</taxon>
        <taxon>Methanocaldococcaceae</taxon>
        <taxon>Methanocaldococcus</taxon>
    </lineage>
</organism>
<feature type="domain" description="RCK N-terminal" evidence="7">
    <location>
        <begin position="1"/>
        <end position="116"/>
    </location>
</feature>
<dbReference type="OrthoDB" id="24929at2157"/>
<dbReference type="SUPFAM" id="SSF116726">
    <property type="entry name" value="TrkA C-terminal domain-like"/>
    <property type="match status" value="1"/>
</dbReference>
<evidence type="ECO:0000256" key="1">
    <source>
        <dbReference type="ARBA" id="ARBA00003660"/>
    </source>
</evidence>
<dbReference type="GO" id="GO:0005886">
    <property type="term" value="C:plasma membrane"/>
    <property type="evidence" value="ECO:0007669"/>
    <property type="project" value="InterPro"/>
</dbReference>
<dbReference type="STRING" id="573063.Metin_1202"/>
<dbReference type="GeneID" id="9132221"/>
<keyword evidence="10" id="KW-1185">Reference proteome</keyword>
<keyword evidence="5" id="KW-0520">NAD</keyword>
<evidence type="ECO:0000256" key="4">
    <source>
        <dbReference type="ARBA" id="ARBA00022958"/>
    </source>
</evidence>
<feature type="domain" description="RCK C-terminal" evidence="8">
    <location>
        <begin position="134"/>
        <end position="215"/>
    </location>
</feature>
<dbReference type="Gene3D" id="3.40.50.720">
    <property type="entry name" value="NAD(P)-binding Rossmann-like Domain"/>
    <property type="match status" value="1"/>
</dbReference>
<evidence type="ECO:0000313" key="9">
    <source>
        <dbReference type="EMBL" id="ADG13855.1"/>
    </source>
</evidence>
<dbReference type="InterPro" id="IPR036291">
    <property type="entry name" value="NAD(P)-bd_dom_sf"/>
</dbReference>
<dbReference type="GO" id="GO:0015079">
    <property type="term" value="F:potassium ion transmembrane transporter activity"/>
    <property type="evidence" value="ECO:0007669"/>
    <property type="project" value="InterPro"/>
</dbReference>
<protein>
    <submittedName>
        <fullName evidence="9">TrkA-N domain protein</fullName>
    </submittedName>
</protein>
<dbReference type="SUPFAM" id="SSF51735">
    <property type="entry name" value="NAD(P)-binding Rossmann-fold domains"/>
    <property type="match status" value="1"/>
</dbReference>
<sequence>MYIIISGLGRVGFTLAKYLEKKHDLVLIDINPKKCEIASNEIDGIVINGDCTKIKILEDAGIDNADYYIAVTGKDEVNLLSSLLAKSYGVKTIARISELEYKDVFERLGIDITISPEIIAAKYIEKLIERPGIIDLAIVGRGEAEILELKISKNSRAANKKIKDLGGGKDFLIISVFENGNLIIPSGETLLKPGDRILVLVKRGCEDKIKKLFLE</sequence>
<dbReference type="PRINTS" id="PR00335">
    <property type="entry name" value="KUPTAKETRKA"/>
</dbReference>
<evidence type="ECO:0000256" key="6">
    <source>
        <dbReference type="ARBA" id="ARBA00023065"/>
    </source>
</evidence>
<gene>
    <name evidence="9" type="ordered locus">Metin_1202</name>
</gene>
<dbReference type="HOGENOM" id="CLU_046525_2_3_2"/>
<evidence type="ECO:0000313" key="10">
    <source>
        <dbReference type="Proteomes" id="UP000002061"/>
    </source>
</evidence>
<comment type="function">
    <text evidence="1">Part of a potassium transport system.</text>
</comment>
<keyword evidence="3" id="KW-0633">Potassium transport</keyword>
<dbReference type="PROSITE" id="PS51201">
    <property type="entry name" value="RCK_N"/>
    <property type="match status" value="1"/>
</dbReference>
<evidence type="ECO:0000259" key="7">
    <source>
        <dbReference type="PROSITE" id="PS51201"/>
    </source>
</evidence>
<dbReference type="Pfam" id="PF02254">
    <property type="entry name" value="TrkA_N"/>
    <property type="match status" value="1"/>
</dbReference>
<keyword evidence="6" id="KW-0406">Ion transport</keyword>
<evidence type="ECO:0000259" key="8">
    <source>
        <dbReference type="PROSITE" id="PS51202"/>
    </source>
</evidence>
<dbReference type="PANTHER" id="PTHR43833:SF5">
    <property type="entry name" value="TRK SYSTEM POTASSIUM UPTAKE PROTEIN TRKA"/>
    <property type="match status" value="1"/>
</dbReference>
<dbReference type="InterPro" id="IPR006036">
    <property type="entry name" value="K_uptake_TrkA"/>
</dbReference>
<dbReference type="PROSITE" id="PS51202">
    <property type="entry name" value="RCK_C"/>
    <property type="match status" value="1"/>
</dbReference>
<dbReference type="EMBL" id="CP002009">
    <property type="protein sequence ID" value="ADG13855.1"/>
    <property type="molecule type" value="Genomic_DNA"/>
</dbReference>
<dbReference type="KEGG" id="mif:Metin_1202"/>
<dbReference type="InterPro" id="IPR036721">
    <property type="entry name" value="RCK_C_sf"/>
</dbReference>
<evidence type="ECO:0000256" key="5">
    <source>
        <dbReference type="ARBA" id="ARBA00023027"/>
    </source>
</evidence>
<dbReference type="Gene3D" id="3.30.70.1450">
    <property type="entry name" value="Regulator of K+ conductance, C-terminal domain"/>
    <property type="match status" value="1"/>
</dbReference>
<keyword evidence="4" id="KW-0630">Potassium</keyword>
<reference evidence="9" key="1">
    <citation type="submission" date="2010-04" db="EMBL/GenBank/DDBJ databases">
        <title>Complete sequence of Methanocaldococcus infernus ME.</title>
        <authorList>
            <consortium name="US DOE Joint Genome Institute"/>
            <person name="Lucas S."/>
            <person name="Copeland A."/>
            <person name="Lapidus A."/>
            <person name="Cheng J.-F."/>
            <person name="Bruce D."/>
            <person name="Goodwin L."/>
            <person name="Pitluck S."/>
            <person name="Munk A.C."/>
            <person name="Detter J.C."/>
            <person name="Han C."/>
            <person name="Tapia R."/>
            <person name="Land M."/>
            <person name="Hauser L."/>
            <person name="Kyrpides N."/>
            <person name="Mikhailova N."/>
            <person name="Sieprawska-Lupa M."/>
            <person name="Whitman W.B."/>
            <person name="Woyke T."/>
        </authorList>
    </citation>
    <scope>NUCLEOTIDE SEQUENCE [LARGE SCALE GENOMIC DNA]</scope>
    <source>
        <strain evidence="9">ME</strain>
    </source>
</reference>
<evidence type="ECO:0000256" key="2">
    <source>
        <dbReference type="ARBA" id="ARBA00022448"/>
    </source>
</evidence>
<name>D5VTF2_METIM</name>
<dbReference type="InterPro" id="IPR006037">
    <property type="entry name" value="RCK_C"/>
</dbReference>
<proteinExistence type="predicted"/>
<dbReference type="Proteomes" id="UP000002061">
    <property type="component" value="Chromosome"/>
</dbReference>
<dbReference type="eggNOG" id="arCOG01957">
    <property type="taxonomic scope" value="Archaea"/>
</dbReference>
<dbReference type="PANTHER" id="PTHR43833">
    <property type="entry name" value="POTASSIUM CHANNEL PROTEIN 2-RELATED-RELATED"/>
    <property type="match status" value="1"/>
</dbReference>
<dbReference type="RefSeq" id="WP_013100600.1">
    <property type="nucleotide sequence ID" value="NC_014122.1"/>
</dbReference>